<evidence type="ECO:0000259" key="5">
    <source>
        <dbReference type="PROSITE" id="PS51635"/>
    </source>
</evidence>
<protein>
    <recommendedName>
        <fullName evidence="5">PNPLA domain-containing protein</fullName>
    </recommendedName>
</protein>
<feature type="short sequence motif" description="GXSXG" evidence="4">
    <location>
        <begin position="36"/>
        <end position="40"/>
    </location>
</feature>
<keyword evidence="3 4" id="KW-0443">Lipid metabolism</keyword>
<feature type="short sequence motif" description="DGA/G" evidence="4">
    <location>
        <begin position="172"/>
        <end position="174"/>
    </location>
</feature>
<dbReference type="SUPFAM" id="SSF52151">
    <property type="entry name" value="FabD/lysophospholipase-like"/>
    <property type="match status" value="1"/>
</dbReference>
<proteinExistence type="predicted"/>
<dbReference type="Pfam" id="PF01734">
    <property type="entry name" value="Patatin"/>
    <property type="match status" value="1"/>
</dbReference>
<dbReference type="PANTHER" id="PTHR14226:SF29">
    <property type="entry name" value="NEUROPATHY TARGET ESTERASE SWS"/>
    <property type="match status" value="1"/>
</dbReference>
<evidence type="ECO:0000256" key="3">
    <source>
        <dbReference type="ARBA" id="ARBA00023098"/>
    </source>
</evidence>
<dbReference type="PROSITE" id="PS51635">
    <property type="entry name" value="PNPLA"/>
    <property type="match status" value="1"/>
</dbReference>
<evidence type="ECO:0000256" key="1">
    <source>
        <dbReference type="ARBA" id="ARBA00022801"/>
    </source>
</evidence>
<dbReference type="CDD" id="cd07205">
    <property type="entry name" value="Pat_PNPLA6_PNPLA7_NTE1_like"/>
    <property type="match status" value="1"/>
</dbReference>
<dbReference type="RefSeq" id="WP_068348234.1">
    <property type="nucleotide sequence ID" value="NZ_JFHK01000019.1"/>
</dbReference>
<accession>A0A176JZ86</accession>
<dbReference type="InterPro" id="IPR016035">
    <property type="entry name" value="Acyl_Trfase/lysoPLipase"/>
</dbReference>
<keyword evidence="2 4" id="KW-0442">Lipid degradation</keyword>
<dbReference type="PATRIC" id="fig|1453497.3.peg.437"/>
<dbReference type="GO" id="GO:0016787">
    <property type="term" value="F:hydrolase activity"/>
    <property type="evidence" value="ECO:0007669"/>
    <property type="project" value="UniProtKB-UniRule"/>
</dbReference>
<comment type="caution">
    <text evidence="6">The sequence shown here is derived from an EMBL/GenBank/DDBJ whole genome shotgun (WGS) entry which is preliminary data.</text>
</comment>
<dbReference type="GO" id="GO:0016042">
    <property type="term" value="P:lipid catabolic process"/>
    <property type="evidence" value="ECO:0007669"/>
    <property type="project" value="UniProtKB-UniRule"/>
</dbReference>
<name>A0A176JZ86_9BACT</name>
<evidence type="ECO:0000313" key="7">
    <source>
        <dbReference type="Proteomes" id="UP000077339"/>
    </source>
</evidence>
<organism evidence="6 7">
    <name type="scientific">Kosmotoga arenicorallina S304</name>
    <dbReference type="NCBI Taxonomy" id="1453497"/>
    <lineage>
        <taxon>Bacteria</taxon>
        <taxon>Thermotogati</taxon>
        <taxon>Thermotogota</taxon>
        <taxon>Thermotogae</taxon>
        <taxon>Kosmotogales</taxon>
        <taxon>Kosmotogaceae</taxon>
        <taxon>Kosmotoga</taxon>
    </lineage>
</organism>
<keyword evidence="7" id="KW-1185">Reference proteome</keyword>
<dbReference type="Proteomes" id="UP000077339">
    <property type="component" value="Unassembled WGS sequence"/>
</dbReference>
<gene>
    <name evidence="6" type="ORF">AT15_02195</name>
</gene>
<feature type="short sequence motif" description="GXGXXG" evidence="4">
    <location>
        <begin position="9"/>
        <end position="14"/>
    </location>
</feature>
<keyword evidence="1 4" id="KW-0378">Hydrolase</keyword>
<evidence type="ECO:0000256" key="2">
    <source>
        <dbReference type="ARBA" id="ARBA00022963"/>
    </source>
</evidence>
<dbReference type="InterPro" id="IPR050301">
    <property type="entry name" value="NTE"/>
</dbReference>
<dbReference type="STRING" id="1453497.AT15_02195"/>
<dbReference type="InterPro" id="IPR002641">
    <property type="entry name" value="PNPLA_dom"/>
</dbReference>
<feature type="active site" description="Proton acceptor" evidence="4">
    <location>
        <position position="172"/>
    </location>
</feature>
<dbReference type="Gene3D" id="3.40.1090.10">
    <property type="entry name" value="Cytosolic phospholipase A2 catalytic domain"/>
    <property type="match status" value="2"/>
</dbReference>
<sequence>MRKALVLGGGGAKGAAHVGVIRALEKAGFRPDFIVGVSIGAVVGAGYALLGDASLLWQYSIKVYKKALKFFPFDFSDLDRKYSLFFAKLGCWYMSSRISALPSWIYFGIFRHYLKRFRFEDLKIPFCCIACDLNSGEDVFLSSGRLLEAVEASMSIPGIFPPIKLQGRLLVDGGTLNNLPVSAARKLGAEYVVAVDLMEKQHNPRKPETSNQILSVINKAIMEKLSNLRREEAKADLLITPPVSHVGTLEFRKSFELMESSYTYTKGLLKKREIRV</sequence>
<dbReference type="AlphaFoldDB" id="A0A176JZ86"/>
<reference evidence="6 7" key="1">
    <citation type="submission" date="2014-02" db="EMBL/GenBank/DDBJ databases">
        <title>Kosmotoga genome sequencing.</title>
        <authorList>
            <person name="Pollo S.M."/>
            <person name="Charchuk R."/>
            <person name="Nesbo C.L."/>
        </authorList>
    </citation>
    <scope>NUCLEOTIDE SEQUENCE [LARGE SCALE GENOMIC DNA]</scope>
    <source>
        <strain evidence="6 7">S304</strain>
    </source>
</reference>
<feature type="active site" description="Nucleophile" evidence="4">
    <location>
        <position position="38"/>
    </location>
</feature>
<evidence type="ECO:0000256" key="4">
    <source>
        <dbReference type="PROSITE-ProRule" id="PRU01161"/>
    </source>
</evidence>
<evidence type="ECO:0000313" key="6">
    <source>
        <dbReference type="EMBL" id="OAA29351.1"/>
    </source>
</evidence>
<feature type="domain" description="PNPLA" evidence="5">
    <location>
        <begin position="5"/>
        <end position="185"/>
    </location>
</feature>
<dbReference type="PANTHER" id="PTHR14226">
    <property type="entry name" value="NEUROPATHY TARGET ESTERASE/SWISS CHEESE D.MELANOGASTER"/>
    <property type="match status" value="1"/>
</dbReference>
<dbReference type="EMBL" id="JFHK01000019">
    <property type="protein sequence ID" value="OAA29351.1"/>
    <property type="molecule type" value="Genomic_DNA"/>
</dbReference>
<dbReference type="OrthoDB" id="9770965at2"/>